<organism evidence="2 3">
    <name type="scientific">Meloidogyne incognita</name>
    <name type="common">Southern root-knot nematode worm</name>
    <name type="synonym">Oxyuris incognita</name>
    <dbReference type="NCBI Taxonomy" id="6306"/>
    <lineage>
        <taxon>Eukaryota</taxon>
        <taxon>Metazoa</taxon>
        <taxon>Ecdysozoa</taxon>
        <taxon>Nematoda</taxon>
        <taxon>Chromadorea</taxon>
        <taxon>Rhabditida</taxon>
        <taxon>Tylenchina</taxon>
        <taxon>Tylenchomorpha</taxon>
        <taxon>Tylenchoidea</taxon>
        <taxon>Meloidogynidae</taxon>
        <taxon>Meloidogyninae</taxon>
        <taxon>Meloidogyne</taxon>
        <taxon>Meloidogyne incognita group</taxon>
    </lineage>
</organism>
<keyword evidence="2" id="KW-1185">Reference proteome</keyword>
<evidence type="ECO:0000313" key="2">
    <source>
        <dbReference type="Proteomes" id="UP000887563"/>
    </source>
</evidence>
<dbReference type="WBParaSite" id="Minc3s00685g16062">
    <property type="protein sequence ID" value="Minc3s00685g16062"/>
    <property type="gene ID" value="Minc3s00685g16062"/>
</dbReference>
<reference evidence="3" key="1">
    <citation type="submission" date="2022-11" db="UniProtKB">
        <authorList>
            <consortium name="WormBaseParasite"/>
        </authorList>
    </citation>
    <scope>IDENTIFICATION</scope>
</reference>
<evidence type="ECO:0000313" key="3">
    <source>
        <dbReference type="WBParaSite" id="Minc3s00685g16062"/>
    </source>
</evidence>
<evidence type="ECO:0000259" key="1">
    <source>
        <dbReference type="PROSITE" id="PS50279"/>
    </source>
</evidence>
<dbReference type="InterPro" id="IPR002223">
    <property type="entry name" value="Kunitz_BPTI"/>
</dbReference>
<feature type="domain" description="BPTI/Kunitz inhibitor" evidence="1">
    <location>
        <begin position="26"/>
        <end position="103"/>
    </location>
</feature>
<proteinExistence type="predicted"/>
<dbReference type="InterPro" id="IPR036880">
    <property type="entry name" value="Kunitz_BPTI_sf"/>
</dbReference>
<dbReference type="PROSITE" id="PS50279">
    <property type="entry name" value="BPTI_KUNITZ_2"/>
    <property type="match status" value="1"/>
</dbReference>
<dbReference type="AlphaFoldDB" id="A0A914LN90"/>
<dbReference type="GO" id="GO:0004867">
    <property type="term" value="F:serine-type endopeptidase inhibitor activity"/>
    <property type="evidence" value="ECO:0007669"/>
    <property type="project" value="InterPro"/>
</dbReference>
<sequence>MNTWNDNYLQTNRISTQPSQKASQHCLEPFDHSIRRPCAIGIWKQRYFFDLNILKCRPFWMDASCFREEIMDGVENNNLKDLNNYFKRPGNLFNNLIECQQICEGRTNEVI</sequence>
<dbReference type="Proteomes" id="UP000887563">
    <property type="component" value="Unplaced"/>
</dbReference>
<dbReference type="Gene3D" id="4.10.410.10">
    <property type="entry name" value="Pancreatic trypsin inhibitor Kunitz domain"/>
    <property type="match status" value="1"/>
</dbReference>
<accession>A0A914LN90</accession>
<protein>
    <submittedName>
        <fullName evidence="3">BPTI/Kunitz inhibitor domain-containing protein</fullName>
    </submittedName>
</protein>
<name>A0A914LN90_MELIC</name>